<dbReference type="InterPro" id="IPR030385">
    <property type="entry name" value="G_IRG_dom"/>
</dbReference>
<keyword evidence="6" id="KW-1185">Reference proteome</keyword>
<dbReference type="PANTHER" id="PTHR32341">
    <property type="entry name" value="INTERFERON-INDUCIBLE GTPASE"/>
    <property type="match status" value="1"/>
</dbReference>
<dbReference type="Pfam" id="PF05049">
    <property type="entry name" value="IIGP"/>
    <property type="match status" value="1"/>
</dbReference>
<dbReference type="Proteomes" id="UP000268372">
    <property type="component" value="Unassembled WGS sequence"/>
</dbReference>
<keyword evidence="2" id="KW-0378">Hydrolase</keyword>
<keyword evidence="3" id="KW-0342">GTP-binding</keyword>
<dbReference type="PANTHER" id="PTHR32341:SF17">
    <property type="entry name" value="IRG-TYPE G DOMAIN-CONTAINING PROTEIN"/>
    <property type="match status" value="1"/>
</dbReference>
<protein>
    <submittedName>
        <fullName evidence="5">ATP-binding cassette domain-containing protein</fullName>
    </submittedName>
</protein>
<evidence type="ECO:0000313" key="5">
    <source>
        <dbReference type="EMBL" id="RRA89871.1"/>
    </source>
</evidence>
<keyword evidence="5" id="KW-0067">ATP-binding</keyword>
<dbReference type="OrthoDB" id="9255830at2"/>
<accession>A0A3P1ALI1</accession>
<dbReference type="RefSeq" id="WP_124900483.1">
    <property type="nucleotide sequence ID" value="NZ_RQTJ01000048.1"/>
</dbReference>
<dbReference type="SUPFAM" id="SSF52540">
    <property type="entry name" value="P-loop containing nucleoside triphosphate hydrolases"/>
    <property type="match status" value="1"/>
</dbReference>
<evidence type="ECO:0000256" key="1">
    <source>
        <dbReference type="ARBA" id="ARBA00022741"/>
    </source>
</evidence>
<keyword evidence="1" id="KW-0547">Nucleotide-binding</keyword>
<dbReference type="GO" id="GO:0016020">
    <property type="term" value="C:membrane"/>
    <property type="evidence" value="ECO:0007669"/>
    <property type="project" value="InterPro"/>
</dbReference>
<feature type="domain" description="IRG-type G" evidence="4">
    <location>
        <begin position="28"/>
        <end position="198"/>
    </location>
</feature>
<proteinExistence type="predicted"/>
<dbReference type="InterPro" id="IPR027417">
    <property type="entry name" value="P-loop_NTPase"/>
</dbReference>
<dbReference type="InterPro" id="IPR051515">
    <property type="entry name" value="IRG"/>
</dbReference>
<organism evidence="5 6">
    <name type="scientific">Paenimyroides viscosum</name>
    <dbReference type="NCBI Taxonomy" id="2488729"/>
    <lineage>
        <taxon>Bacteria</taxon>
        <taxon>Pseudomonadati</taxon>
        <taxon>Bacteroidota</taxon>
        <taxon>Flavobacteriia</taxon>
        <taxon>Flavobacteriales</taxon>
        <taxon>Flavobacteriaceae</taxon>
        <taxon>Paenimyroides</taxon>
    </lineage>
</organism>
<sequence>MSNTNFDLGSITDQLSKFKKELDTFHAAKVKCGIIGRSGTGKSSLINAIVGEEVSKVGEVETTMEIGKPYEHKGLLFYDLPGCGTNNFPKETYINDLKIKDLDCVILVTAERFYEDDLFLINEVSKLNIAVFTVRTKVDFSIERAKKRGISESETLVSLYNDLSKNLEGTKIKGLYLTSADYPLEYDLDKLLNDIAKSLNKIKQERFIADVNATSKKMIKEKRIVADKLVSRYAALSAANGLNPIPGLDVSVDVGLLLKMGNDITNIYGLNKEQQEFYKTFLDLPDSSKIKAVLGKASQYAAKYLGKEAIMIILKRFVAATATKSVSKWIPFVGQAIAAGIGFKMTSSLGNDMVNEAEAIAIELFDSLKK</sequence>
<evidence type="ECO:0000259" key="4">
    <source>
        <dbReference type="PROSITE" id="PS51716"/>
    </source>
</evidence>
<dbReference type="PROSITE" id="PS51716">
    <property type="entry name" value="G_IRG"/>
    <property type="match status" value="1"/>
</dbReference>
<dbReference type="GO" id="GO:0005525">
    <property type="term" value="F:GTP binding"/>
    <property type="evidence" value="ECO:0007669"/>
    <property type="project" value="UniProtKB-KW"/>
</dbReference>
<dbReference type="GO" id="GO:0003924">
    <property type="term" value="F:GTPase activity"/>
    <property type="evidence" value="ECO:0007669"/>
    <property type="project" value="TreeGrafter"/>
</dbReference>
<dbReference type="GO" id="GO:0005524">
    <property type="term" value="F:ATP binding"/>
    <property type="evidence" value="ECO:0007669"/>
    <property type="project" value="UniProtKB-KW"/>
</dbReference>
<reference evidence="5 6" key="1">
    <citation type="submission" date="2018-11" db="EMBL/GenBank/DDBJ databases">
        <title>Flavobacterium sp. nov., YIM 102796 draft genome.</title>
        <authorList>
            <person name="Li G."/>
            <person name="Jiang Y."/>
        </authorList>
    </citation>
    <scope>NUCLEOTIDE SEQUENCE [LARGE SCALE GENOMIC DNA]</scope>
    <source>
        <strain evidence="5 6">YIM 102796</strain>
    </source>
</reference>
<dbReference type="InterPro" id="IPR007743">
    <property type="entry name" value="Immunity-related_GTPase-like"/>
</dbReference>
<evidence type="ECO:0000256" key="2">
    <source>
        <dbReference type="ARBA" id="ARBA00022801"/>
    </source>
</evidence>
<name>A0A3P1ALI1_9FLAO</name>
<comment type="caution">
    <text evidence="5">The sequence shown here is derived from an EMBL/GenBank/DDBJ whole genome shotgun (WGS) entry which is preliminary data.</text>
</comment>
<evidence type="ECO:0000256" key="3">
    <source>
        <dbReference type="ARBA" id="ARBA00023134"/>
    </source>
</evidence>
<dbReference type="Gene3D" id="3.40.50.300">
    <property type="entry name" value="P-loop containing nucleotide triphosphate hydrolases"/>
    <property type="match status" value="1"/>
</dbReference>
<dbReference type="AlphaFoldDB" id="A0A3P1ALI1"/>
<evidence type="ECO:0000313" key="6">
    <source>
        <dbReference type="Proteomes" id="UP000268372"/>
    </source>
</evidence>
<dbReference type="EMBL" id="RQTJ01000048">
    <property type="protein sequence ID" value="RRA89871.1"/>
    <property type="molecule type" value="Genomic_DNA"/>
</dbReference>
<gene>
    <name evidence="5" type="ORF">EG242_13990</name>
</gene>